<organism evidence="1 2">
    <name type="scientific">Pistacia integerrima</name>
    <dbReference type="NCBI Taxonomy" id="434235"/>
    <lineage>
        <taxon>Eukaryota</taxon>
        <taxon>Viridiplantae</taxon>
        <taxon>Streptophyta</taxon>
        <taxon>Embryophyta</taxon>
        <taxon>Tracheophyta</taxon>
        <taxon>Spermatophyta</taxon>
        <taxon>Magnoliopsida</taxon>
        <taxon>eudicotyledons</taxon>
        <taxon>Gunneridae</taxon>
        <taxon>Pentapetalae</taxon>
        <taxon>rosids</taxon>
        <taxon>malvids</taxon>
        <taxon>Sapindales</taxon>
        <taxon>Anacardiaceae</taxon>
        <taxon>Pistacia</taxon>
    </lineage>
</organism>
<dbReference type="Proteomes" id="UP001163603">
    <property type="component" value="Chromosome 15"/>
</dbReference>
<accession>A0ACC0WY04</accession>
<evidence type="ECO:0000313" key="2">
    <source>
        <dbReference type="Proteomes" id="UP001163603"/>
    </source>
</evidence>
<keyword evidence="2" id="KW-1185">Reference proteome</keyword>
<name>A0ACC0WY04_9ROSI</name>
<comment type="caution">
    <text evidence="1">The sequence shown here is derived from an EMBL/GenBank/DDBJ whole genome shotgun (WGS) entry which is preliminary data.</text>
</comment>
<proteinExistence type="predicted"/>
<protein>
    <submittedName>
        <fullName evidence="1">Uncharacterized protein</fullName>
    </submittedName>
</protein>
<reference evidence="2" key="1">
    <citation type="journal article" date="2023" name="G3 (Bethesda)">
        <title>Genome assembly and association tests identify interacting loci associated with vigor, precocity, and sex in interspecific pistachio rootstocks.</title>
        <authorList>
            <person name="Palmer W."/>
            <person name="Jacygrad E."/>
            <person name="Sagayaradj S."/>
            <person name="Cavanaugh K."/>
            <person name="Han R."/>
            <person name="Bertier L."/>
            <person name="Beede B."/>
            <person name="Kafkas S."/>
            <person name="Golino D."/>
            <person name="Preece J."/>
            <person name="Michelmore R."/>
        </authorList>
    </citation>
    <scope>NUCLEOTIDE SEQUENCE [LARGE SCALE GENOMIC DNA]</scope>
</reference>
<gene>
    <name evidence="1" type="ORF">Pint_29093</name>
</gene>
<dbReference type="EMBL" id="CM047750">
    <property type="protein sequence ID" value="KAJ0007083.1"/>
    <property type="molecule type" value="Genomic_DNA"/>
</dbReference>
<evidence type="ECO:0000313" key="1">
    <source>
        <dbReference type="EMBL" id="KAJ0007083.1"/>
    </source>
</evidence>
<sequence length="130" mass="14444">MSNIANEGPAFIIFAISDALAFVSSIASVLMFLGILTTRYSPDDFLKSLPEKLIISQITLFISIASMMVAYGATFYINCTHQWKWTIFPIFLLGSLPVTLFAMLQSHLLFEMISSTYGPSIFPSKEEIGM</sequence>